<proteinExistence type="predicted"/>
<feature type="compositionally biased region" description="Pro residues" evidence="1">
    <location>
        <begin position="94"/>
        <end position="104"/>
    </location>
</feature>
<feature type="region of interest" description="Disordered" evidence="1">
    <location>
        <begin position="181"/>
        <end position="214"/>
    </location>
</feature>
<dbReference type="Proteomes" id="UP001156903">
    <property type="component" value="Unassembled WGS sequence"/>
</dbReference>
<evidence type="ECO:0000313" key="4">
    <source>
        <dbReference type="Proteomes" id="UP001156903"/>
    </source>
</evidence>
<dbReference type="EMBL" id="BSPB01000004">
    <property type="protein sequence ID" value="GLS13385.1"/>
    <property type="molecule type" value="Genomic_DNA"/>
</dbReference>
<feature type="compositionally biased region" description="Basic and acidic residues" evidence="1">
    <location>
        <begin position="181"/>
        <end position="199"/>
    </location>
</feature>
<accession>A0ABQ6C0H6</accession>
<dbReference type="InterPro" id="IPR025392">
    <property type="entry name" value="DUF4124"/>
</dbReference>
<feature type="compositionally biased region" description="Low complexity" evidence="1">
    <location>
        <begin position="105"/>
        <end position="121"/>
    </location>
</feature>
<protein>
    <recommendedName>
        <fullName evidence="2">DUF4124 domain-containing protein</fullName>
    </recommendedName>
</protein>
<sequence length="214" mass="22981">MSAHPQDAIRYTRTPVARQYTEAMKSSASSSLPSRSVARPVLLALVLLLGTGSAFAQWQWIDGRGQRVFSDTPPPAGTPDKNILKRPGGRAVAPPSPTETPDAPPTQAAAAPATPRPATQDTELEARKKQAEQAEAAKRKAEQEKFVKTRAENCERAKRAKTTLDSGIRVATTNAKGEREIMDDAARASESRRIDEIIKSDCGPLPASDATVAR</sequence>
<keyword evidence="4" id="KW-1185">Reference proteome</keyword>
<reference evidence="4" key="1">
    <citation type="journal article" date="2019" name="Int. J. Syst. Evol. Microbiol.">
        <title>The Global Catalogue of Microorganisms (GCM) 10K type strain sequencing project: providing services to taxonomists for standard genome sequencing and annotation.</title>
        <authorList>
            <consortium name="The Broad Institute Genomics Platform"/>
            <consortium name="The Broad Institute Genome Sequencing Center for Infectious Disease"/>
            <person name="Wu L."/>
            <person name="Ma J."/>
        </authorList>
    </citation>
    <scope>NUCLEOTIDE SEQUENCE [LARGE SCALE GENOMIC DNA]</scope>
    <source>
        <strain evidence="4">NBRC 109341</strain>
    </source>
</reference>
<name>A0ABQ6C0H6_9BURK</name>
<evidence type="ECO:0000259" key="2">
    <source>
        <dbReference type="Pfam" id="PF13511"/>
    </source>
</evidence>
<feature type="compositionally biased region" description="Basic and acidic residues" evidence="1">
    <location>
        <begin position="124"/>
        <end position="144"/>
    </location>
</feature>
<feature type="region of interest" description="Disordered" evidence="1">
    <location>
        <begin position="69"/>
        <end position="144"/>
    </location>
</feature>
<comment type="caution">
    <text evidence="3">The sequence shown here is derived from an EMBL/GenBank/DDBJ whole genome shotgun (WGS) entry which is preliminary data.</text>
</comment>
<feature type="domain" description="DUF4124" evidence="2">
    <location>
        <begin position="44"/>
        <end position="97"/>
    </location>
</feature>
<evidence type="ECO:0000256" key="1">
    <source>
        <dbReference type="SAM" id="MobiDB-lite"/>
    </source>
</evidence>
<gene>
    <name evidence="3" type="ORF">GCM10007935_08140</name>
</gene>
<organism evidence="3 4">
    <name type="scientific">Hydrogenophaga electricum</name>
    <dbReference type="NCBI Taxonomy" id="1230953"/>
    <lineage>
        <taxon>Bacteria</taxon>
        <taxon>Pseudomonadati</taxon>
        <taxon>Pseudomonadota</taxon>
        <taxon>Betaproteobacteria</taxon>
        <taxon>Burkholderiales</taxon>
        <taxon>Comamonadaceae</taxon>
        <taxon>Hydrogenophaga</taxon>
    </lineage>
</organism>
<evidence type="ECO:0000313" key="3">
    <source>
        <dbReference type="EMBL" id="GLS13385.1"/>
    </source>
</evidence>
<dbReference type="Pfam" id="PF13511">
    <property type="entry name" value="DUF4124"/>
    <property type="match status" value="1"/>
</dbReference>